<dbReference type="InterPro" id="IPR042214">
    <property type="entry name" value="TruD_catalytic"/>
</dbReference>
<keyword evidence="7" id="KW-1185">Reference proteome</keyword>
<comment type="similarity">
    <text evidence="1">Belongs to the pseudouridine synthase TruD family.</text>
</comment>
<reference evidence="6" key="1">
    <citation type="submission" date="2021-02" db="EMBL/GenBank/DDBJ databases">
        <title>First Annotated Genome of the Yellow-green Alga Tribonema minus.</title>
        <authorList>
            <person name="Mahan K.M."/>
        </authorList>
    </citation>
    <scope>NUCLEOTIDE SEQUENCE</scope>
    <source>
        <strain evidence="6">UTEX B ZZ1240</strain>
    </source>
</reference>
<dbReference type="PROSITE" id="PS50984">
    <property type="entry name" value="TRUD"/>
    <property type="match status" value="1"/>
</dbReference>
<dbReference type="OrthoDB" id="755951at2759"/>
<proteinExistence type="inferred from homology"/>
<protein>
    <submittedName>
        <fullName evidence="6">Pseudouridine synthase</fullName>
    </submittedName>
</protein>
<feature type="compositionally biased region" description="Gly residues" evidence="4">
    <location>
        <begin position="348"/>
        <end position="358"/>
    </location>
</feature>
<gene>
    <name evidence="6" type="ORF">JKP88DRAFT_327118</name>
</gene>
<dbReference type="GO" id="GO:0001522">
    <property type="term" value="P:pseudouridine synthesis"/>
    <property type="evidence" value="ECO:0007669"/>
    <property type="project" value="InterPro"/>
</dbReference>
<evidence type="ECO:0000256" key="4">
    <source>
        <dbReference type="SAM" id="MobiDB-lite"/>
    </source>
</evidence>
<keyword evidence="2" id="KW-0413">Isomerase</keyword>
<feature type="domain" description="TRUD" evidence="5">
    <location>
        <begin position="208"/>
        <end position="709"/>
    </location>
</feature>
<name>A0A835YQ08_9STRA</name>
<feature type="coiled-coil region" evidence="3">
    <location>
        <begin position="424"/>
        <end position="451"/>
    </location>
</feature>
<feature type="compositionally biased region" description="Polar residues" evidence="4">
    <location>
        <begin position="260"/>
        <end position="279"/>
    </location>
</feature>
<dbReference type="EMBL" id="JAFCMP010000479">
    <property type="protein sequence ID" value="KAG5179310.1"/>
    <property type="molecule type" value="Genomic_DNA"/>
</dbReference>
<feature type="region of interest" description="Disordered" evidence="4">
    <location>
        <begin position="253"/>
        <end position="279"/>
    </location>
</feature>
<dbReference type="Pfam" id="PF01142">
    <property type="entry name" value="TruD"/>
    <property type="match status" value="2"/>
</dbReference>
<feature type="region of interest" description="Disordered" evidence="4">
    <location>
        <begin position="308"/>
        <end position="358"/>
    </location>
</feature>
<dbReference type="InterPro" id="IPR001656">
    <property type="entry name" value="PsdUridine_synth_TruD"/>
</dbReference>
<evidence type="ECO:0000256" key="2">
    <source>
        <dbReference type="ARBA" id="ARBA00023235"/>
    </source>
</evidence>
<evidence type="ECO:0000259" key="5">
    <source>
        <dbReference type="PROSITE" id="PS50984"/>
    </source>
</evidence>
<accession>A0A835YQ08</accession>
<keyword evidence="3" id="KW-0175">Coiled coil</keyword>
<evidence type="ECO:0000313" key="7">
    <source>
        <dbReference type="Proteomes" id="UP000664859"/>
    </source>
</evidence>
<dbReference type="GO" id="GO:0005634">
    <property type="term" value="C:nucleus"/>
    <property type="evidence" value="ECO:0007669"/>
    <property type="project" value="TreeGrafter"/>
</dbReference>
<dbReference type="SUPFAM" id="SSF55120">
    <property type="entry name" value="Pseudouridine synthase"/>
    <property type="match status" value="1"/>
</dbReference>
<comment type="caution">
    <text evidence="6">The sequence shown here is derived from an EMBL/GenBank/DDBJ whole genome shotgun (WGS) entry which is preliminary data.</text>
</comment>
<dbReference type="GO" id="GO:0003723">
    <property type="term" value="F:RNA binding"/>
    <property type="evidence" value="ECO:0007669"/>
    <property type="project" value="InterPro"/>
</dbReference>
<dbReference type="InterPro" id="IPR011760">
    <property type="entry name" value="PsdUridine_synth_TruD_insert"/>
</dbReference>
<dbReference type="Gene3D" id="3.30.2350.20">
    <property type="entry name" value="TruD, catalytic domain"/>
    <property type="match status" value="2"/>
</dbReference>
<organism evidence="6 7">
    <name type="scientific">Tribonema minus</name>
    <dbReference type="NCBI Taxonomy" id="303371"/>
    <lineage>
        <taxon>Eukaryota</taxon>
        <taxon>Sar</taxon>
        <taxon>Stramenopiles</taxon>
        <taxon>Ochrophyta</taxon>
        <taxon>PX clade</taxon>
        <taxon>Xanthophyceae</taxon>
        <taxon>Tribonematales</taxon>
        <taxon>Tribonemataceae</taxon>
        <taxon>Tribonema</taxon>
    </lineage>
</organism>
<dbReference type="InterPro" id="IPR020103">
    <property type="entry name" value="PsdUridine_synth_cat_dom_sf"/>
</dbReference>
<dbReference type="PANTHER" id="PTHR13326:SF21">
    <property type="entry name" value="PSEUDOURIDYLATE SYNTHASE PUS7L"/>
    <property type="match status" value="1"/>
</dbReference>
<dbReference type="PANTHER" id="PTHR13326">
    <property type="entry name" value="TRNA PSEUDOURIDINE SYNTHASE D"/>
    <property type="match status" value="1"/>
</dbReference>
<dbReference type="GO" id="GO:0009982">
    <property type="term" value="F:pseudouridine synthase activity"/>
    <property type="evidence" value="ECO:0007669"/>
    <property type="project" value="InterPro"/>
</dbReference>
<evidence type="ECO:0000313" key="6">
    <source>
        <dbReference type="EMBL" id="KAG5179310.1"/>
    </source>
</evidence>
<evidence type="ECO:0000256" key="1">
    <source>
        <dbReference type="ARBA" id="ARBA00007953"/>
    </source>
</evidence>
<dbReference type="AlphaFoldDB" id="A0A835YQ08"/>
<sequence>MVLYLFAGNVIVRASDDKAVRGDTHRGIIKACPALQTRAQVDKDGSQMIAVSWTKTINSSTVTMYVGWFHICADHPRKRKRQHELQDSSVPVAAENVLLSFVLRKENKLAITHQQCVVRGVSAKALLRTNGTIPGVQVGNFTILSRNANLLQLGEQGGNHFKIVLRNLTASHAQLRAAVEEIAHTVYLGIVLIIIMATLTPTSDCAAGFINFFGTQRIGSSAHGGAMSYQVGLQLLKGDFEGAAVLLLRPTRGSDRAAHNSPTVPTHTHSASNGTATTASDAPAVGAACTDGSIAAASTAQLMDAEASASVPAGTGSGSTDEGGAMGEGAGAETADASERDGPERAGNGTGGSRGGGLSRAAAALSKFVESARGVRDAKECLRELSGGGRHGHARERALLQVCTISGSYSSMPLCAGGALEQRVADQQQVIQTLQAAAETMQANNAKAATREKVANAEWQSSGYVRSALIRGGEPHRFRFAITKESERATIIRDIMQGANIDLGITSALVEAMWVKGVLIPDMFLSTTAAEQMRKGDADVPTFARLHAGARLMAQAVPTFFGHAMNNESNGIVSIAAELDLQQIHIWDFAPVDVSSTSCPTKHSKRHAYMWNKMASVRVSQLGPVAVAGDLIALPDGETGPPTVLGAEVPEDERRALFSRVVLPMPGRSVQYPHHCVGELYRQTIDDDGVKFDRQGYTLKGTYRPLLCMPTDMRWQLATTAADDGTASTDTAATSTDSKAALQEAVVEFALKPGAYATMALRELTKCNTDIACVPKRQGASQGS</sequence>
<evidence type="ECO:0000256" key="3">
    <source>
        <dbReference type="SAM" id="Coils"/>
    </source>
</evidence>
<dbReference type="Proteomes" id="UP000664859">
    <property type="component" value="Unassembled WGS sequence"/>
</dbReference>